<feature type="transmembrane region" description="Helical" evidence="1">
    <location>
        <begin position="141"/>
        <end position="162"/>
    </location>
</feature>
<evidence type="ECO:0008006" key="4">
    <source>
        <dbReference type="Google" id="ProtNLM"/>
    </source>
</evidence>
<feature type="transmembrane region" description="Helical" evidence="1">
    <location>
        <begin position="182"/>
        <end position="204"/>
    </location>
</feature>
<dbReference type="Proteomes" id="UP000677436">
    <property type="component" value="Chromosome"/>
</dbReference>
<feature type="transmembrane region" description="Helical" evidence="1">
    <location>
        <begin position="216"/>
        <end position="242"/>
    </location>
</feature>
<feature type="transmembrane region" description="Helical" evidence="1">
    <location>
        <begin position="116"/>
        <end position="134"/>
    </location>
</feature>
<feature type="transmembrane region" description="Helical" evidence="1">
    <location>
        <begin position="323"/>
        <end position="341"/>
    </location>
</feature>
<keyword evidence="3" id="KW-1185">Reference proteome</keyword>
<gene>
    <name evidence="2" type="primary">yyaD</name>
    <name evidence="2" type="ORF">JIR001_31830</name>
</gene>
<dbReference type="InterPro" id="IPR038728">
    <property type="entry name" value="YkvI-like"/>
</dbReference>
<protein>
    <recommendedName>
        <fullName evidence="4">Membrane protein YkvI</fullName>
    </recommendedName>
</protein>
<dbReference type="KEGG" id="pabs:JIR001_31830"/>
<reference evidence="2" key="1">
    <citation type="journal article" date="2013" name="Int. J. Syst. Evol. Microbiol.">
        <title>Polycladomyces abyssicola gen. nov., sp. nov., a thermophilic filamentous bacterium isolated from hemipelagic sediment.</title>
        <authorList>
            <person name="Tsubouchi T."/>
            <person name="Shimane Y."/>
            <person name="Mori K."/>
            <person name="Usui K."/>
            <person name="Hiraki T."/>
            <person name="Tame A."/>
            <person name="Uematsu K."/>
            <person name="Maruyama T."/>
            <person name="Hatada Y."/>
        </authorList>
    </citation>
    <scope>NUCLEOTIDE SEQUENCE</scope>
    <source>
        <strain evidence="2">JIR-001</strain>
    </source>
</reference>
<feature type="transmembrane region" description="Helical" evidence="1">
    <location>
        <begin position="86"/>
        <end position="110"/>
    </location>
</feature>
<evidence type="ECO:0000313" key="2">
    <source>
        <dbReference type="EMBL" id="BCU83400.1"/>
    </source>
</evidence>
<dbReference type="AlphaFoldDB" id="A0A8D5ZP44"/>
<dbReference type="PANTHER" id="PTHR37814:SF1">
    <property type="entry name" value="MEMBRANE PROTEIN"/>
    <property type="match status" value="1"/>
</dbReference>
<keyword evidence="1" id="KW-1133">Transmembrane helix</keyword>
<dbReference type="PANTHER" id="PTHR37814">
    <property type="entry name" value="CONSERVED MEMBRANE PROTEIN"/>
    <property type="match status" value="1"/>
</dbReference>
<reference evidence="2" key="2">
    <citation type="journal article" date="2021" name="Microbiol. Resour. Announc.">
        <title>Complete Genome Sequence of Polycladomyces abyssicola JIR-001T, Isolated from Hemipelagic Sediment in Deep Seawater.</title>
        <authorList>
            <person name="Tsubouchi T."/>
            <person name="Kaneko Y."/>
        </authorList>
    </citation>
    <scope>NUCLEOTIDE SEQUENCE</scope>
    <source>
        <strain evidence="2">JIR-001</strain>
    </source>
</reference>
<feature type="transmembrane region" description="Helical" evidence="1">
    <location>
        <begin position="262"/>
        <end position="287"/>
    </location>
</feature>
<evidence type="ECO:0000256" key="1">
    <source>
        <dbReference type="SAM" id="Phobius"/>
    </source>
</evidence>
<feature type="transmembrane region" description="Helical" evidence="1">
    <location>
        <begin position="43"/>
        <end position="65"/>
    </location>
</feature>
<dbReference type="EMBL" id="AP024601">
    <property type="protein sequence ID" value="BCU83400.1"/>
    <property type="molecule type" value="Genomic_DNA"/>
</dbReference>
<keyword evidence="1" id="KW-0812">Transmembrane</keyword>
<proteinExistence type="predicted"/>
<evidence type="ECO:0000313" key="3">
    <source>
        <dbReference type="Proteomes" id="UP000677436"/>
    </source>
</evidence>
<dbReference type="RefSeq" id="WP_212773617.1">
    <property type="nucleotide sequence ID" value="NZ_AP024601.1"/>
</dbReference>
<sequence length="349" mass="39102">MWASVWRSVKISMTIVGTTIGAGFASGREIWEFFGAYGDNSRWGIVLSMVLFFLATVTMLQICWYRRTQHYSEMLMQLMDGRLARFFDGVILLFLLTGTLVMVAGSGATFEQWNGSYILGGLVLCTAVFLVLLFDLRGVMTVNALLMPVLTLILLLVCSHFLQTDAKEPVSVWHLSTITHQTPLWSSAITYAAFNIISLLAVLSTLGSEIRRSSEIWLAAVISSVCLGAVAYLYNMALLQVAHLVPQYDIPLFALMRHYSPWWMGVVSLVLWLAIFTTAVSNVHGLISRLSDRLPLPRWMIGAMVLIVMIPLSRLGFAALIHILYPLYGVLNLFILMILLLHPIRQRLI</sequence>
<accession>A0A8D5ZP44</accession>
<feature type="transmembrane region" description="Helical" evidence="1">
    <location>
        <begin position="299"/>
        <end position="317"/>
    </location>
</feature>
<keyword evidence="1" id="KW-0472">Membrane</keyword>
<name>A0A8D5ZP44_9BACL</name>
<organism evidence="2 3">
    <name type="scientific">Polycladomyces abyssicola</name>
    <dbReference type="NCBI Taxonomy" id="1125966"/>
    <lineage>
        <taxon>Bacteria</taxon>
        <taxon>Bacillati</taxon>
        <taxon>Bacillota</taxon>
        <taxon>Bacilli</taxon>
        <taxon>Bacillales</taxon>
        <taxon>Thermoactinomycetaceae</taxon>
        <taxon>Polycladomyces</taxon>
    </lineage>
</organism>